<evidence type="ECO:0000256" key="5">
    <source>
        <dbReference type="ARBA" id="ARBA00022723"/>
    </source>
</evidence>
<protein>
    <recommendedName>
        <fullName evidence="16">HD domain-containing protein</fullName>
    </recommendedName>
</protein>
<dbReference type="Proteomes" id="UP000177967">
    <property type="component" value="Unassembled WGS sequence"/>
</dbReference>
<dbReference type="InterPro" id="IPR006674">
    <property type="entry name" value="HD_domain"/>
</dbReference>
<dbReference type="Pfam" id="PF12627">
    <property type="entry name" value="PolyA_pol_RNAbd"/>
    <property type="match status" value="1"/>
</dbReference>
<dbReference type="AlphaFoldDB" id="A0A1G1V0Y0"/>
<evidence type="ECO:0000259" key="12">
    <source>
        <dbReference type="Pfam" id="PF12627"/>
    </source>
</evidence>
<evidence type="ECO:0008006" key="16">
    <source>
        <dbReference type="Google" id="ProtNLM"/>
    </source>
</evidence>
<dbReference type="PANTHER" id="PTHR46173:SF1">
    <property type="entry name" value="CCA TRNA NUCLEOTIDYLTRANSFERASE 1, MITOCHONDRIAL"/>
    <property type="match status" value="1"/>
</dbReference>
<evidence type="ECO:0000256" key="3">
    <source>
        <dbReference type="ARBA" id="ARBA00022694"/>
    </source>
</evidence>
<dbReference type="Gene3D" id="1.10.246.80">
    <property type="match status" value="1"/>
</dbReference>
<gene>
    <name evidence="14" type="ORF">A2782_00920</name>
</gene>
<dbReference type="InterPro" id="IPR032810">
    <property type="entry name" value="CCA-adding_enz_C"/>
</dbReference>
<dbReference type="InterPro" id="IPR003607">
    <property type="entry name" value="HD/PDEase_dom"/>
</dbReference>
<keyword evidence="7" id="KW-0460">Magnesium</keyword>
<evidence type="ECO:0000259" key="10">
    <source>
        <dbReference type="Pfam" id="PF01743"/>
    </source>
</evidence>
<dbReference type="Pfam" id="PF01743">
    <property type="entry name" value="PolyA_pol"/>
    <property type="match status" value="1"/>
</dbReference>
<dbReference type="GO" id="GO:0008033">
    <property type="term" value="P:tRNA processing"/>
    <property type="evidence" value="ECO:0007669"/>
    <property type="project" value="UniProtKB-KW"/>
</dbReference>
<dbReference type="InterPro" id="IPR032828">
    <property type="entry name" value="PolyA_RNA-bd"/>
</dbReference>
<dbReference type="GO" id="GO:0000049">
    <property type="term" value="F:tRNA binding"/>
    <property type="evidence" value="ECO:0007669"/>
    <property type="project" value="TreeGrafter"/>
</dbReference>
<evidence type="ECO:0000256" key="9">
    <source>
        <dbReference type="RuleBase" id="RU003953"/>
    </source>
</evidence>
<evidence type="ECO:0000259" key="13">
    <source>
        <dbReference type="Pfam" id="PF13735"/>
    </source>
</evidence>
<keyword evidence="2 9" id="KW-0808">Transferase</keyword>
<organism evidence="14 15">
    <name type="scientific">Candidatus Blackburnbacteria bacterium RIFCSPHIGHO2_01_FULL_43_15b</name>
    <dbReference type="NCBI Taxonomy" id="1797513"/>
    <lineage>
        <taxon>Bacteria</taxon>
        <taxon>Candidatus Blackburniibacteriota</taxon>
    </lineage>
</organism>
<dbReference type="NCBIfam" id="TIGR00277">
    <property type="entry name" value="HDIG"/>
    <property type="match status" value="1"/>
</dbReference>
<accession>A0A1G1V0Y0</accession>
<keyword evidence="5" id="KW-0479">Metal-binding</keyword>
<feature type="domain" description="HD" evidence="11">
    <location>
        <begin position="272"/>
        <end position="343"/>
    </location>
</feature>
<dbReference type="InterPro" id="IPR043519">
    <property type="entry name" value="NT_sf"/>
</dbReference>
<evidence type="ECO:0000256" key="7">
    <source>
        <dbReference type="ARBA" id="ARBA00022842"/>
    </source>
</evidence>
<dbReference type="EMBL" id="MHBW01000017">
    <property type="protein sequence ID" value="OGY09034.1"/>
    <property type="molecule type" value="Genomic_DNA"/>
</dbReference>
<reference evidence="14 15" key="1">
    <citation type="journal article" date="2016" name="Nat. Commun.">
        <title>Thousands of microbial genomes shed light on interconnected biogeochemical processes in an aquifer system.</title>
        <authorList>
            <person name="Anantharaman K."/>
            <person name="Brown C.T."/>
            <person name="Hug L.A."/>
            <person name="Sharon I."/>
            <person name="Castelle C.J."/>
            <person name="Probst A.J."/>
            <person name="Thomas B.C."/>
            <person name="Singh A."/>
            <person name="Wilkins M.J."/>
            <person name="Karaoz U."/>
            <person name="Brodie E.L."/>
            <person name="Williams K.H."/>
            <person name="Hubbard S.S."/>
            <person name="Banfield J.F."/>
        </authorList>
    </citation>
    <scope>NUCLEOTIDE SEQUENCE [LARGE SCALE GENOMIC DNA]</scope>
</reference>
<dbReference type="CDD" id="cd00077">
    <property type="entry name" value="HDc"/>
    <property type="match status" value="1"/>
</dbReference>
<evidence type="ECO:0000313" key="14">
    <source>
        <dbReference type="EMBL" id="OGY09034.1"/>
    </source>
</evidence>
<evidence type="ECO:0000256" key="1">
    <source>
        <dbReference type="ARBA" id="ARBA00001946"/>
    </source>
</evidence>
<proteinExistence type="inferred from homology"/>
<dbReference type="Gene3D" id="3.30.460.10">
    <property type="entry name" value="Beta Polymerase, domain 2"/>
    <property type="match status" value="1"/>
</dbReference>
<keyword evidence="8 9" id="KW-0694">RNA-binding</keyword>
<dbReference type="STRING" id="1797513.A2782_00920"/>
<dbReference type="InterPro" id="IPR002646">
    <property type="entry name" value="PolA_pol_head_dom"/>
</dbReference>
<feature type="domain" description="CCA-adding enzyme C-terminal" evidence="13">
    <location>
        <begin position="389"/>
        <end position="450"/>
    </location>
</feature>
<dbReference type="GO" id="GO:0016779">
    <property type="term" value="F:nucleotidyltransferase activity"/>
    <property type="evidence" value="ECO:0007669"/>
    <property type="project" value="UniProtKB-KW"/>
</dbReference>
<feature type="domain" description="tRNA nucleotidyltransferase/poly(A) polymerase RNA and SrmB- binding" evidence="12">
    <location>
        <begin position="182"/>
        <end position="241"/>
    </location>
</feature>
<name>A0A1G1V0Y0_9BACT</name>
<dbReference type="GO" id="GO:0046872">
    <property type="term" value="F:metal ion binding"/>
    <property type="evidence" value="ECO:0007669"/>
    <property type="project" value="UniProtKB-KW"/>
</dbReference>
<evidence type="ECO:0000256" key="6">
    <source>
        <dbReference type="ARBA" id="ARBA00022741"/>
    </source>
</evidence>
<feature type="domain" description="Poly A polymerase head" evidence="10">
    <location>
        <begin position="23"/>
        <end position="155"/>
    </location>
</feature>
<keyword evidence="6" id="KW-0547">Nucleotide-binding</keyword>
<evidence type="ECO:0000256" key="8">
    <source>
        <dbReference type="ARBA" id="ARBA00022884"/>
    </source>
</evidence>
<keyword evidence="4" id="KW-0548">Nucleotidyltransferase</keyword>
<comment type="caution">
    <text evidence="14">The sequence shown here is derived from an EMBL/GenBank/DDBJ whole genome shotgun (WGS) entry which is preliminary data.</text>
</comment>
<comment type="cofactor">
    <cofactor evidence="1">
        <name>Mg(2+)</name>
        <dbReference type="ChEBI" id="CHEBI:18420"/>
    </cofactor>
</comment>
<evidence type="ECO:0000256" key="4">
    <source>
        <dbReference type="ARBA" id="ARBA00022695"/>
    </source>
</evidence>
<dbReference type="PANTHER" id="PTHR46173">
    <property type="entry name" value="CCA TRNA NUCLEOTIDYLTRANSFERASE 1, MITOCHONDRIAL"/>
    <property type="match status" value="1"/>
</dbReference>
<dbReference type="Pfam" id="PF13735">
    <property type="entry name" value="tRNA_NucTran2_2"/>
    <property type="match status" value="1"/>
</dbReference>
<sequence>MQIDFPPFVKKILHTFERSGYQIYIVGGVVRDLMLNRKTNDWDFATDATPEQILRLFPDGFYNNQFGTVGITKEGEDKTNQNLSSTSYKPYEITTFRTEHGYSDKRRPDKVAWGKDLEEDLSRRDFTINAMALPASKKVIDPFCGQEDLKKKLIRAVGNPADRFSEDALRMMRAIRIAAELGFTIEDNTFQAIKMHSDSIKHVSWERIRDELFKILKSDFPDQGTMMLHAAGLLDYILPELVAGIGVGQKSPQRHHVFDVYTHCLNALKNCPSKDPLVRLATLLHDIGKVQTRKLTPKGIVTFYNHEIIGSRLVKEIADRLRLSKRQKDKLWVLVRWHQFSVDDQQTDSALRRFIKNVGVENLQDMLDLRVGDRLGGGVQETSWRLEKFKKRLEEVQHQPFSVKDLKVDGRDVMEILKIPSGPKVGEILQKLFEEVEEDQTKNEREYLLSRIKEIG</sequence>
<dbReference type="SUPFAM" id="SSF81891">
    <property type="entry name" value="Poly A polymerase C-terminal region-like"/>
    <property type="match status" value="1"/>
</dbReference>
<keyword evidence="3" id="KW-0819">tRNA processing</keyword>
<dbReference type="InterPro" id="IPR050264">
    <property type="entry name" value="Bact_CCA-adding_enz_type3_sf"/>
</dbReference>
<evidence type="ECO:0000313" key="15">
    <source>
        <dbReference type="Proteomes" id="UP000177967"/>
    </source>
</evidence>
<comment type="similarity">
    <text evidence="9">Belongs to the tRNA nucleotidyltransferase/poly(A) polymerase family.</text>
</comment>
<dbReference type="GO" id="GO:0000166">
    <property type="term" value="F:nucleotide binding"/>
    <property type="evidence" value="ECO:0007669"/>
    <property type="project" value="UniProtKB-KW"/>
</dbReference>
<dbReference type="Gene3D" id="1.10.3090.10">
    <property type="entry name" value="cca-adding enzyme, domain 2"/>
    <property type="match status" value="1"/>
</dbReference>
<dbReference type="CDD" id="cd05398">
    <property type="entry name" value="NT_ClassII-CCAase"/>
    <property type="match status" value="1"/>
</dbReference>
<evidence type="ECO:0000256" key="2">
    <source>
        <dbReference type="ARBA" id="ARBA00022679"/>
    </source>
</evidence>
<dbReference type="SUPFAM" id="SSF81301">
    <property type="entry name" value="Nucleotidyltransferase"/>
    <property type="match status" value="1"/>
</dbReference>
<dbReference type="InterPro" id="IPR006675">
    <property type="entry name" value="HDIG_dom"/>
</dbReference>
<dbReference type="Pfam" id="PF01966">
    <property type="entry name" value="HD"/>
    <property type="match status" value="1"/>
</dbReference>
<evidence type="ECO:0000259" key="11">
    <source>
        <dbReference type="Pfam" id="PF01966"/>
    </source>
</evidence>